<dbReference type="Gene3D" id="3.40.50.10320">
    <property type="entry name" value="LmbE-like"/>
    <property type="match status" value="1"/>
</dbReference>
<evidence type="ECO:0000313" key="4">
    <source>
        <dbReference type="Proteomes" id="UP000257479"/>
    </source>
</evidence>
<dbReference type="PANTHER" id="PTHR12993">
    <property type="entry name" value="N-ACETYLGLUCOSAMINYL-PHOSPHATIDYLINOSITOL DE-N-ACETYLASE-RELATED"/>
    <property type="match status" value="1"/>
</dbReference>
<evidence type="ECO:0000256" key="1">
    <source>
        <dbReference type="ARBA" id="ARBA00022833"/>
    </source>
</evidence>
<dbReference type="SUPFAM" id="SSF102588">
    <property type="entry name" value="LmbE-like"/>
    <property type="match status" value="1"/>
</dbReference>
<dbReference type="GO" id="GO:0016137">
    <property type="term" value="P:glycoside metabolic process"/>
    <property type="evidence" value="ECO:0007669"/>
    <property type="project" value="UniProtKB-ARBA"/>
</dbReference>
<dbReference type="OrthoDB" id="6064917at2"/>
<dbReference type="EMBL" id="DMNG01000130">
    <property type="protein sequence ID" value="HAN24437.1"/>
    <property type="molecule type" value="Genomic_DNA"/>
</dbReference>
<dbReference type="AlphaFoldDB" id="A0A3C1KCP5"/>
<keyword evidence="1" id="KW-0862">Zinc</keyword>
<comment type="caution">
    <text evidence="3">The sequence shown here is derived from an EMBL/GenBank/DDBJ whole genome shotgun (WGS) entry which is preliminary data.</text>
</comment>
<dbReference type="Pfam" id="PF02585">
    <property type="entry name" value="PIG-L"/>
    <property type="match status" value="1"/>
</dbReference>
<dbReference type="Proteomes" id="UP000257479">
    <property type="component" value="Unassembled WGS sequence"/>
</dbReference>
<dbReference type="PANTHER" id="PTHR12993:SF23">
    <property type="entry name" value="N-ACETYLGLUCOSAMINYLPHOSPHATIDYLINOSITOL DEACETYLASE"/>
    <property type="match status" value="1"/>
</dbReference>
<evidence type="ECO:0000313" key="3">
    <source>
        <dbReference type="EMBL" id="HAN24437.1"/>
    </source>
</evidence>
<dbReference type="GO" id="GO:0000225">
    <property type="term" value="F:N-acetylglucosaminylphosphatidylinositol deacetylase activity"/>
    <property type="evidence" value="ECO:0007669"/>
    <property type="project" value="TreeGrafter"/>
</dbReference>
<protein>
    <recommendedName>
        <fullName evidence="5">GlcNAc-PI de-N-acetylase</fullName>
    </recommendedName>
</protein>
<dbReference type="InterPro" id="IPR003737">
    <property type="entry name" value="GlcNAc_PI_deacetylase-related"/>
</dbReference>
<feature type="transmembrane region" description="Helical" evidence="2">
    <location>
        <begin position="21"/>
        <end position="43"/>
    </location>
</feature>
<keyword evidence="2" id="KW-0472">Membrane</keyword>
<evidence type="ECO:0000256" key="2">
    <source>
        <dbReference type="SAM" id="Phobius"/>
    </source>
</evidence>
<evidence type="ECO:0008006" key="5">
    <source>
        <dbReference type="Google" id="ProtNLM"/>
    </source>
</evidence>
<proteinExistence type="predicted"/>
<gene>
    <name evidence="3" type="ORF">DCP95_07675</name>
</gene>
<sequence>MGIGVGERNGMGARARRRIGRILFASTVVIVAAAVVGAVVVAVQTRAQWWPTAFSTPGGIAPSASATPLGPALPAPAPVVNSDPAPGSLVTTCEGETVLSVWAHYDDDLIFANPTLQGAISSGFCARTAYVTAGDGGLGASYVKAREFGILKAYNVMRGSSAEWTQSTVTLASGVQLTQYVPVDATNVSVLFFHLPDGGLKGKGFRTTGSVTIRMLLDGRVDKLTPVGGGDAVSAVSLRDSLADLITMFHPAMVGTLIPSIAAQGWQGDHPDHSTVGTFTREAAQKAGYDLAEMRYFEGYPVHLQPANITGAALTTKLLAYRAYAANDKVIGCATDQACLQRRGFGAWVQRQYSFTDEQLFPGGKTIPLSASANAVAVEY</sequence>
<organism evidence="3 4">
    <name type="scientific">Microbacterium ginsengisoli</name>
    <dbReference type="NCBI Taxonomy" id="400772"/>
    <lineage>
        <taxon>Bacteria</taxon>
        <taxon>Bacillati</taxon>
        <taxon>Actinomycetota</taxon>
        <taxon>Actinomycetes</taxon>
        <taxon>Micrococcales</taxon>
        <taxon>Microbacteriaceae</taxon>
        <taxon>Microbacterium</taxon>
    </lineage>
</organism>
<name>A0A3C1KCP5_9MICO</name>
<accession>A0A3C1KCP5</accession>
<keyword evidence="2" id="KW-1133">Transmembrane helix</keyword>
<dbReference type="InterPro" id="IPR024078">
    <property type="entry name" value="LmbE-like_dom_sf"/>
</dbReference>
<keyword evidence="2" id="KW-0812">Transmembrane</keyword>
<reference evidence="3 4" key="1">
    <citation type="journal article" date="2018" name="Nat. Biotechnol.">
        <title>A standardized bacterial taxonomy based on genome phylogeny substantially revises the tree of life.</title>
        <authorList>
            <person name="Parks D.H."/>
            <person name="Chuvochina M."/>
            <person name="Waite D.W."/>
            <person name="Rinke C."/>
            <person name="Skarshewski A."/>
            <person name="Chaumeil P.A."/>
            <person name="Hugenholtz P."/>
        </authorList>
    </citation>
    <scope>NUCLEOTIDE SEQUENCE [LARGE SCALE GENOMIC DNA]</scope>
    <source>
        <strain evidence="3">UBA9152</strain>
    </source>
</reference>